<evidence type="ECO:0000313" key="4">
    <source>
        <dbReference type="Proteomes" id="UP000265520"/>
    </source>
</evidence>
<protein>
    <submittedName>
        <fullName evidence="3">Pollen Ole e I family allergen</fullName>
    </submittedName>
</protein>
<name>A0A392PYM6_9FABA</name>
<proteinExistence type="predicted"/>
<feature type="non-terminal residue" evidence="3">
    <location>
        <position position="179"/>
    </location>
</feature>
<dbReference type="PANTHER" id="PTHR33470">
    <property type="entry name" value="OS01G0164075 PROTEIN"/>
    <property type="match status" value="1"/>
</dbReference>
<dbReference type="Pfam" id="PF01190">
    <property type="entry name" value="Pollen_Ole_e_1"/>
    <property type="match status" value="1"/>
</dbReference>
<accession>A0A392PYM6</accession>
<dbReference type="PANTHER" id="PTHR33470:SF27">
    <property type="entry name" value="OS01G0899700 PROTEIN"/>
    <property type="match status" value="1"/>
</dbReference>
<comment type="caution">
    <text evidence="3">The sequence shown here is derived from an EMBL/GenBank/DDBJ whole genome shotgun (WGS) entry which is preliminary data.</text>
</comment>
<dbReference type="InterPro" id="IPR006706">
    <property type="entry name" value="Extensin_dom"/>
</dbReference>
<dbReference type="Pfam" id="PF04554">
    <property type="entry name" value="Extensin_2"/>
    <property type="match status" value="1"/>
</dbReference>
<evidence type="ECO:0000313" key="3">
    <source>
        <dbReference type="EMBL" id="MCI16436.1"/>
    </source>
</evidence>
<dbReference type="EMBL" id="LXQA010100837">
    <property type="protein sequence ID" value="MCI16436.1"/>
    <property type="molecule type" value="Genomic_DNA"/>
</dbReference>
<reference evidence="3 4" key="1">
    <citation type="journal article" date="2018" name="Front. Plant Sci.">
        <title>Red Clover (Trifolium pratense) and Zigzag Clover (T. medium) - A Picture of Genomic Similarities and Differences.</title>
        <authorList>
            <person name="Dluhosova J."/>
            <person name="Istvanek J."/>
            <person name="Nedelnik J."/>
            <person name="Repkova J."/>
        </authorList>
    </citation>
    <scope>NUCLEOTIDE SEQUENCE [LARGE SCALE GENOMIC DNA]</scope>
    <source>
        <strain evidence="4">cv. 10/8</strain>
        <tissue evidence="3">Leaf</tissue>
    </source>
</reference>
<feature type="non-terminal residue" evidence="3">
    <location>
        <position position="1"/>
    </location>
</feature>
<dbReference type="Proteomes" id="UP000265520">
    <property type="component" value="Unassembled WGS sequence"/>
</dbReference>
<sequence length="179" mass="20236">AVVEVTCKAGSKIIKAYGKTKINGKYSITVEDFDYVKYGATVCKAALYAPPKGSPFNIPTKLNEGTKLYLKSKDKYEVVLKAKPFAYASKKHFKECDKPKPSPTPYYYKSPPPPSPVYKYNSPPPPVHYYSPPYYYKSPPPPVKSPPTPYYYKSPPPPSPVYKYNSPPPPVHYYSPPYY</sequence>
<dbReference type="AlphaFoldDB" id="A0A392PYM6"/>
<dbReference type="GO" id="GO:0009664">
    <property type="term" value="P:plant-type cell wall organization"/>
    <property type="evidence" value="ECO:0007669"/>
    <property type="project" value="InterPro"/>
</dbReference>
<gene>
    <name evidence="3" type="ORF">A2U01_0037578</name>
</gene>
<dbReference type="PRINTS" id="PR01217">
    <property type="entry name" value="PRICHEXTENSN"/>
</dbReference>
<keyword evidence="1" id="KW-0732">Signal</keyword>
<evidence type="ECO:0000256" key="1">
    <source>
        <dbReference type="ARBA" id="ARBA00022729"/>
    </source>
</evidence>
<feature type="domain" description="Extensin" evidence="2">
    <location>
        <begin position="134"/>
        <end position="177"/>
    </location>
</feature>
<dbReference type="GO" id="GO:0005199">
    <property type="term" value="F:structural constituent of cell wall"/>
    <property type="evidence" value="ECO:0007669"/>
    <property type="project" value="InterPro"/>
</dbReference>
<organism evidence="3 4">
    <name type="scientific">Trifolium medium</name>
    <dbReference type="NCBI Taxonomy" id="97028"/>
    <lineage>
        <taxon>Eukaryota</taxon>
        <taxon>Viridiplantae</taxon>
        <taxon>Streptophyta</taxon>
        <taxon>Embryophyta</taxon>
        <taxon>Tracheophyta</taxon>
        <taxon>Spermatophyta</taxon>
        <taxon>Magnoliopsida</taxon>
        <taxon>eudicotyledons</taxon>
        <taxon>Gunneridae</taxon>
        <taxon>Pentapetalae</taxon>
        <taxon>rosids</taxon>
        <taxon>fabids</taxon>
        <taxon>Fabales</taxon>
        <taxon>Fabaceae</taxon>
        <taxon>Papilionoideae</taxon>
        <taxon>50 kb inversion clade</taxon>
        <taxon>NPAAA clade</taxon>
        <taxon>Hologalegina</taxon>
        <taxon>IRL clade</taxon>
        <taxon>Trifolieae</taxon>
        <taxon>Trifolium</taxon>
    </lineage>
</organism>
<keyword evidence="4" id="KW-1185">Reference proteome</keyword>
<evidence type="ECO:0000259" key="2">
    <source>
        <dbReference type="Pfam" id="PF04554"/>
    </source>
</evidence>